<gene>
    <name evidence="3" type="ORF">P5G61_27350</name>
</gene>
<evidence type="ECO:0000313" key="3">
    <source>
        <dbReference type="EMBL" id="MDN4604972.1"/>
    </source>
</evidence>
<accession>A0ABT8JJ42</accession>
<comment type="caution">
    <text evidence="3">The sequence shown here is derived from an EMBL/GenBank/DDBJ whole genome shotgun (WGS) entry which is preliminary data.</text>
</comment>
<dbReference type="RefSeq" id="WP_301249385.1">
    <property type="nucleotide sequence ID" value="NZ_JAROCD010000017.1"/>
</dbReference>
<evidence type="ECO:0000313" key="4">
    <source>
        <dbReference type="Proteomes" id="UP001174205"/>
    </source>
</evidence>
<reference evidence="3" key="1">
    <citation type="submission" date="2023-03" db="EMBL/GenBank/DDBJ databases">
        <title>MT1 and MT2 Draft Genomes of Novel Species.</title>
        <authorList>
            <person name="Venkateswaran K."/>
        </authorList>
    </citation>
    <scope>NUCLEOTIDE SEQUENCE</scope>
    <source>
        <strain evidence="3">F6_3S_P_1C</strain>
    </source>
</reference>
<name>A0ABT8JJ42_9BACL</name>
<proteinExistence type="predicted"/>
<dbReference type="Gene3D" id="3.30.457.10">
    <property type="entry name" value="Copper amine oxidase-like, N-terminal domain"/>
    <property type="match status" value="1"/>
</dbReference>
<feature type="chain" id="PRO_5046391156" description="Copper amine oxidase-like N-terminal domain-containing protein" evidence="1">
    <location>
        <begin position="29"/>
        <end position="168"/>
    </location>
</feature>
<sequence length="168" mass="19002">MMKRKQGKMMIMTAVLMLSVAFSGLASAAEMKTIKKDGMELVNLRQAAAMYDYSIKWDSTDRSVTLMYMDDMDDMDGNMMNDDNMMDDDMTMKDDMMAKDDKMMKDGMMMDSEMKPAGKMIKVWIGSKKVMVDGKQVNLGTTPAISNDSTYVSDMLITKYMKPAEAMK</sequence>
<dbReference type="EMBL" id="JAROCD010000017">
    <property type="protein sequence ID" value="MDN4604972.1"/>
    <property type="molecule type" value="Genomic_DNA"/>
</dbReference>
<organism evidence="3 4">
    <name type="scientific">Paenibacillus vandeheii</name>
    <dbReference type="NCBI Taxonomy" id="3035917"/>
    <lineage>
        <taxon>Bacteria</taxon>
        <taxon>Bacillati</taxon>
        <taxon>Bacillota</taxon>
        <taxon>Bacilli</taxon>
        <taxon>Bacillales</taxon>
        <taxon>Paenibacillaceae</taxon>
        <taxon>Paenibacillus</taxon>
    </lineage>
</organism>
<keyword evidence="1" id="KW-0732">Signal</keyword>
<evidence type="ECO:0000256" key="1">
    <source>
        <dbReference type="SAM" id="SignalP"/>
    </source>
</evidence>
<evidence type="ECO:0000259" key="2">
    <source>
        <dbReference type="Pfam" id="PF07833"/>
    </source>
</evidence>
<dbReference type="InterPro" id="IPR012854">
    <property type="entry name" value="Cu_amine_oxidase-like_N"/>
</dbReference>
<protein>
    <recommendedName>
        <fullName evidence="2">Copper amine oxidase-like N-terminal domain-containing protein</fullName>
    </recommendedName>
</protein>
<dbReference type="Pfam" id="PF07833">
    <property type="entry name" value="Cu_amine_oxidN1"/>
    <property type="match status" value="1"/>
</dbReference>
<dbReference type="SUPFAM" id="SSF55383">
    <property type="entry name" value="Copper amine oxidase, domain N"/>
    <property type="match status" value="1"/>
</dbReference>
<dbReference type="Proteomes" id="UP001174205">
    <property type="component" value="Unassembled WGS sequence"/>
</dbReference>
<feature type="domain" description="Copper amine oxidase-like N-terminal" evidence="2">
    <location>
        <begin position="115"/>
        <end position="158"/>
    </location>
</feature>
<feature type="signal peptide" evidence="1">
    <location>
        <begin position="1"/>
        <end position="28"/>
    </location>
</feature>
<dbReference type="InterPro" id="IPR036582">
    <property type="entry name" value="Mao_N_sf"/>
</dbReference>
<keyword evidence="4" id="KW-1185">Reference proteome</keyword>